<reference evidence="6 7" key="1">
    <citation type="journal article" date="2024" name="Environ. Microbiol.">
        <title>Novel evolutionary insights on the interactions of the Holosporales (Alphaproteobacteria) with eukaryotic hosts from comparative genomics.</title>
        <authorList>
            <person name="Giovannini M."/>
            <person name="Petroni G."/>
            <person name="Castelli M."/>
        </authorList>
    </citation>
    <scope>NUCLEOTIDE SEQUENCE [LARGE SCALE GENOMIC DNA]</scope>
    <source>
        <strain evidence="6 7">US_Bl 15I1</strain>
    </source>
</reference>
<keyword evidence="3 4" id="KW-0275">Fatty acid biosynthesis</keyword>
<dbReference type="PANTHER" id="PTHR42995:SF5">
    <property type="entry name" value="ACETYL-COENZYME A CARBOXYLASE CARBOXYL TRANSFERASE SUBUNIT BETA, CHLOROPLASTIC"/>
    <property type="match status" value="1"/>
</dbReference>
<gene>
    <name evidence="4" type="primary">accD</name>
    <name evidence="6" type="ORF">Bealeia1_00542</name>
</gene>
<evidence type="ECO:0000256" key="1">
    <source>
        <dbReference type="ARBA" id="ARBA00022679"/>
    </source>
</evidence>
<dbReference type="InterPro" id="IPR034733">
    <property type="entry name" value="AcCoA_carboxyl_beta"/>
</dbReference>
<feature type="binding site" evidence="4">
    <location>
        <position position="49"/>
    </location>
    <ligand>
        <name>Zn(2+)</name>
        <dbReference type="ChEBI" id="CHEBI:29105"/>
    </ligand>
</feature>
<keyword evidence="4" id="KW-0444">Lipid biosynthesis</keyword>
<comment type="similarity">
    <text evidence="4">Belongs to the AccD/PCCB family.</text>
</comment>
<keyword evidence="4" id="KW-0547">Nucleotide-binding</keyword>
<dbReference type="HAMAP" id="MF_01395">
    <property type="entry name" value="AcetylCoA_CT_beta"/>
    <property type="match status" value="1"/>
</dbReference>
<keyword evidence="1 4" id="KW-0808">Transferase</keyword>
<dbReference type="GO" id="GO:0016740">
    <property type="term" value="F:transferase activity"/>
    <property type="evidence" value="ECO:0007669"/>
    <property type="project" value="UniProtKB-KW"/>
</dbReference>
<dbReference type="InterPro" id="IPR011762">
    <property type="entry name" value="COA_CT_N"/>
</dbReference>
<proteinExistence type="inferred from homology"/>
<dbReference type="EC" id="2.1.3.15" evidence="4"/>
<comment type="subunit">
    <text evidence="4">Acetyl-CoA carboxylase is a heterohexamer composed of biotin carboxyl carrier protein (AccB), biotin carboxylase (AccC) and two subunits each of ACCase subunit alpha (AccA) and ACCase subunit beta (AccD).</text>
</comment>
<dbReference type="Proteomes" id="UP001330434">
    <property type="component" value="Chromosome"/>
</dbReference>
<evidence type="ECO:0000256" key="3">
    <source>
        <dbReference type="ARBA" id="ARBA00023160"/>
    </source>
</evidence>
<dbReference type="PROSITE" id="PS50980">
    <property type="entry name" value="COA_CT_NTER"/>
    <property type="match status" value="1"/>
</dbReference>
<dbReference type="Gene3D" id="3.90.226.10">
    <property type="entry name" value="2-enoyl-CoA Hydratase, Chain A, domain 1"/>
    <property type="match status" value="1"/>
</dbReference>
<accession>A0ABZ2C1I0</accession>
<protein>
    <recommendedName>
        <fullName evidence="4">Acetyl-coenzyme A carboxylase carboxyl transferase subunit beta</fullName>
        <shortName evidence="4">ACCase subunit beta</shortName>
        <shortName evidence="4">Acetyl-CoA carboxylase carboxyltransferase subunit beta</shortName>
        <ecNumber evidence="4">2.1.3.15</ecNumber>
    </recommendedName>
</protein>
<keyword evidence="4" id="KW-0863">Zinc-finger</keyword>
<comment type="cofactor">
    <cofactor evidence="4">
        <name>Zn(2+)</name>
        <dbReference type="ChEBI" id="CHEBI:29105"/>
    </cofactor>
    <text evidence="4">Binds 1 zinc ion per subunit.</text>
</comment>
<keyword evidence="2 4" id="KW-0276">Fatty acid metabolism</keyword>
<dbReference type="PANTHER" id="PTHR42995">
    <property type="entry name" value="ACETYL-COENZYME A CARBOXYLASE CARBOXYL TRANSFERASE SUBUNIT BETA, CHLOROPLASTIC"/>
    <property type="match status" value="1"/>
</dbReference>
<evidence type="ECO:0000259" key="5">
    <source>
        <dbReference type="PROSITE" id="PS50980"/>
    </source>
</evidence>
<dbReference type="PRINTS" id="PR01070">
    <property type="entry name" value="ACCCTRFRASEB"/>
</dbReference>
<feature type="zinc finger region" description="C4-type" evidence="4">
    <location>
        <begin position="30"/>
        <end position="52"/>
    </location>
</feature>
<evidence type="ECO:0000256" key="2">
    <source>
        <dbReference type="ARBA" id="ARBA00022832"/>
    </source>
</evidence>
<dbReference type="SUPFAM" id="SSF52096">
    <property type="entry name" value="ClpP/crotonase"/>
    <property type="match status" value="1"/>
</dbReference>
<comment type="function">
    <text evidence="4">Component of the acetyl coenzyme A carboxylase (ACC) complex. Biotin carboxylase (BC) catalyzes the carboxylation of biotin on its carrier protein (BCCP) and then the CO(2) group is transferred by the transcarboxylase to acetyl-CoA to form malonyl-CoA.</text>
</comment>
<comment type="catalytic activity">
    <reaction evidence="4">
        <text>N(6)-carboxybiotinyl-L-lysyl-[protein] + acetyl-CoA = N(6)-biotinyl-L-lysyl-[protein] + malonyl-CoA</text>
        <dbReference type="Rhea" id="RHEA:54728"/>
        <dbReference type="Rhea" id="RHEA-COMP:10505"/>
        <dbReference type="Rhea" id="RHEA-COMP:10506"/>
        <dbReference type="ChEBI" id="CHEBI:57288"/>
        <dbReference type="ChEBI" id="CHEBI:57384"/>
        <dbReference type="ChEBI" id="CHEBI:83144"/>
        <dbReference type="ChEBI" id="CHEBI:83145"/>
        <dbReference type="EC" id="2.1.3.15"/>
    </reaction>
</comment>
<keyword evidence="4" id="KW-0443">Lipid metabolism</keyword>
<feature type="domain" description="CoA carboxyltransferase N-terminal" evidence="5">
    <location>
        <begin position="26"/>
        <end position="284"/>
    </location>
</feature>
<comment type="subcellular location">
    <subcellularLocation>
        <location evidence="4">Cytoplasm</location>
    </subcellularLocation>
</comment>
<dbReference type="InterPro" id="IPR029045">
    <property type="entry name" value="ClpP/crotonase-like_dom_sf"/>
</dbReference>
<keyword evidence="7" id="KW-1185">Reference proteome</keyword>
<comment type="pathway">
    <text evidence="4">Lipid metabolism; malonyl-CoA biosynthesis; malonyl-CoA from acetyl-CoA: step 1/1.</text>
</comment>
<keyword evidence="4" id="KW-0862">Zinc</keyword>
<keyword evidence="4" id="KW-0963">Cytoplasm</keyword>
<dbReference type="EMBL" id="CP133270">
    <property type="protein sequence ID" value="WVX66366.1"/>
    <property type="molecule type" value="Genomic_DNA"/>
</dbReference>
<keyword evidence="4" id="KW-0479">Metal-binding</keyword>
<organism evidence="6 7">
    <name type="scientific">Candidatus Bealeia paramacronuclearis</name>
    <dbReference type="NCBI Taxonomy" id="1921001"/>
    <lineage>
        <taxon>Bacteria</taxon>
        <taxon>Pseudomonadati</taxon>
        <taxon>Pseudomonadota</taxon>
        <taxon>Alphaproteobacteria</taxon>
        <taxon>Holosporales</taxon>
        <taxon>Holosporaceae</taxon>
        <taxon>Candidatus Bealeia</taxon>
    </lineage>
</organism>
<dbReference type="Pfam" id="PF01039">
    <property type="entry name" value="Carboxyl_trans"/>
    <property type="match status" value="1"/>
</dbReference>
<dbReference type="NCBIfam" id="TIGR00515">
    <property type="entry name" value="accD"/>
    <property type="match status" value="1"/>
</dbReference>
<evidence type="ECO:0000313" key="7">
    <source>
        <dbReference type="Proteomes" id="UP001330434"/>
    </source>
</evidence>
<evidence type="ECO:0000313" key="6">
    <source>
        <dbReference type="EMBL" id="WVX66366.1"/>
    </source>
</evidence>
<keyword evidence="4" id="KW-0067">ATP-binding</keyword>
<feature type="binding site" evidence="4">
    <location>
        <position position="30"/>
    </location>
    <ligand>
        <name>Zn(2+)</name>
        <dbReference type="ChEBI" id="CHEBI:29105"/>
    </ligand>
</feature>
<name>A0ABZ2C1I0_9PROT</name>
<feature type="binding site" evidence="4">
    <location>
        <position position="52"/>
    </location>
    <ligand>
        <name>Zn(2+)</name>
        <dbReference type="ChEBI" id="CHEBI:29105"/>
    </ligand>
</feature>
<feature type="binding site" evidence="4">
    <location>
        <position position="33"/>
    </location>
    <ligand>
        <name>Zn(2+)</name>
        <dbReference type="ChEBI" id="CHEBI:29105"/>
    </ligand>
</feature>
<dbReference type="InterPro" id="IPR000438">
    <property type="entry name" value="Acetyl_CoA_COase_Trfase_b_su"/>
</dbReference>
<sequence>MNWLTNFVRPKLNALMRGTKEIPDNLWDKCTSCEQMIFHRDLVSEQYVCKHCNFHMKFPVKERLEALFDKAYYTRIPLPDVWLDPLKFKDSKKYPDRLKTARTDTGEKDAIIVAEGTIGGQKAVVAAFDFRFIGGSMGMAVGEGLVLAAERAVQTKAAYITIPSSGGARMQEGILSLMQMPRSVIAVEMVKDSGLPYMTILTNPTTGGVSASFAMLGDIAIAEPGAVIGFTGARVIQETIRSTLPEGFQSAQFQLDHGMVDMVIDRREMKDTVGRILNFLMSKK</sequence>
<evidence type="ECO:0000256" key="4">
    <source>
        <dbReference type="HAMAP-Rule" id="MF_01395"/>
    </source>
</evidence>
<dbReference type="RefSeq" id="WP_331255244.1">
    <property type="nucleotide sequence ID" value="NZ_CP133270.1"/>
</dbReference>